<evidence type="ECO:0000313" key="2">
    <source>
        <dbReference type="Proteomes" id="UP000176504"/>
    </source>
</evidence>
<reference evidence="1 2" key="1">
    <citation type="journal article" date="2016" name="Nat. Commun.">
        <title>Thousands of microbial genomes shed light on interconnected biogeochemical processes in an aquifer system.</title>
        <authorList>
            <person name="Anantharaman K."/>
            <person name="Brown C.T."/>
            <person name="Hug L.A."/>
            <person name="Sharon I."/>
            <person name="Castelle C.J."/>
            <person name="Probst A.J."/>
            <person name="Thomas B.C."/>
            <person name="Singh A."/>
            <person name="Wilkins M.J."/>
            <person name="Karaoz U."/>
            <person name="Brodie E.L."/>
            <person name="Williams K.H."/>
            <person name="Hubbard S.S."/>
            <person name="Banfield J.F."/>
        </authorList>
    </citation>
    <scope>NUCLEOTIDE SEQUENCE [LARGE SCALE GENOMIC DNA]</scope>
</reference>
<dbReference type="EMBL" id="MEVI01000003">
    <property type="protein sequence ID" value="OGC55049.1"/>
    <property type="molecule type" value="Genomic_DNA"/>
</dbReference>
<comment type="caution">
    <text evidence="1">The sequence shown here is derived from an EMBL/GenBank/DDBJ whole genome shotgun (WGS) entry which is preliminary data.</text>
</comment>
<protein>
    <submittedName>
        <fullName evidence="1">Uncharacterized protein</fullName>
    </submittedName>
</protein>
<accession>A0A1F4VD32</accession>
<evidence type="ECO:0000313" key="1">
    <source>
        <dbReference type="EMBL" id="OGC55049.1"/>
    </source>
</evidence>
<proteinExistence type="predicted"/>
<name>A0A1F4VD32_UNCKA</name>
<gene>
    <name evidence="1" type="ORF">A3A78_03665</name>
</gene>
<dbReference type="AlphaFoldDB" id="A0A1F4VD32"/>
<organism evidence="1 2">
    <name type="scientific">candidate division WWE3 bacterium RIFCSPLOWO2_01_FULL_41_18</name>
    <dbReference type="NCBI Taxonomy" id="1802625"/>
    <lineage>
        <taxon>Bacteria</taxon>
        <taxon>Katanobacteria</taxon>
    </lineage>
</organism>
<dbReference type="Proteomes" id="UP000176504">
    <property type="component" value="Unassembled WGS sequence"/>
</dbReference>
<sequence length="143" mass="16062">MYARICGISTRKVRKMDIDLGSQRLSVSTYLGEAFALLLELEPLPGQSEWMRKVRVYFGSNPKTQLIGYRIRDSSEGLEKIVSALCAQMGLPESSTFGALSDRTLGRTDMIVLIIGLGYLPDYEVNRIKGTLRKLEIPIIYDL</sequence>